<evidence type="ECO:0000256" key="3">
    <source>
        <dbReference type="ARBA" id="ARBA00010763"/>
    </source>
</evidence>
<comment type="catalytic activity">
    <reaction evidence="5">
        <text>adenylyl-molybdopterin + molybdate = Mo-molybdopterin + AMP + H(+)</text>
        <dbReference type="Rhea" id="RHEA:35047"/>
        <dbReference type="ChEBI" id="CHEBI:15378"/>
        <dbReference type="ChEBI" id="CHEBI:36264"/>
        <dbReference type="ChEBI" id="CHEBI:62727"/>
        <dbReference type="ChEBI" id="CHEBI:71302"/>
        <dbReference type="ChEBI" id="CHEBI:456215"/>
        <dbReference type="EC" id="2.10.1.1"/>
    </reaction>
</comment>
<keyword evidence="6" id="KW-0500">Molybdenum</keyword>
<reference evidence="9" key="1">
    <citation type="journal article" date="2019" name="Int. J. Syst. Evol. Microbiol.">
        <title>The Global Catalogue of Microorganisms (GCM) 10K type strain sequencing project: providing services to taxonomists for standard genome sequencing and annotation.</title>
        <authorList>
            <consortium name="The Broad Institute Genomics Platform"/>
            <consortium name="The Broad Institute Genome Sequencing Center for Infectious Disease"/>
            <person name="Wu L."/>
            <person name="Ma J."/>
        </authorList>
    </citation>
    <scope>NUCLEOTIDE SEQUENCE [LARGE SCALE GENOMIC DNA]</scope>
    <source>
        <strain evidence="9">JCM 15421</strain>
    </source>
</reference>
<protein>
    <recommendedName>
        <fullName evidence="6">Molybdopterin molybdenumtransferase</fullName>
        <ecNumber evidence="6">2.10.1.1</ecNumber>
    </recommendedName>
</protein>
<dbReference type="InterPro" id="IPR036688">
    <property type="entry name" value="MoeA_C_domain_IV_sf"/>
</dbReference>
<dbReference type="InterPro" id="IPR036135">
    <property type="entry name" value="MoeA_linker/N_sf"/>
</dbReference>
<dbReference type="Gene3D" id="2.170.190.11">
    <property type="entry name" value="Molybdopterin biosynthesis moea protein, domain 3"/>
    <property type="match status" value="1"/>
</dbReference>
<dbReference type="InterPro" id="IPR001453">
    <property type="entry name" value="MoaB/Mog_dom"/>
</dbReference>
<dbReference type="NCBIfam" id="TIGR00177">
    <property type="entry name" value="molyb_syn"/>
    <property type="match status" value="1"/>
</dbReference>
<dbReference type="Pfam" id="PF03454">
    <property type="entry name" value="MoeA_C"/>
    <property type="match status" value="1"/>
</dbReference>
<dbReference type="Gene3D" id="3.90.105.10">
    <property type="entry name" value="Molybdopterin biosynthesis moea protein, domain 2"/>
    <property type="match status" value="1"/>
</dbReference>
<evidence type="ECO:0000256" key="6">
    <source>
        <dbReference type="RuleBase" id="RU365090"/>
    </source>
</evidence>
<name>A0ABP3TIP5_9GAMM</name>
<dbReference type="Pfam" id="PF03453">
    <property type="entry name" value="MoeA_N"/>
    <property type="match status" value="1"/>
</dbReference>
<dbReference type="Proteomes" id="UP001501523">
    <property type="component" value="Unassembled WGS sequence"/>
</dbReference>
<feature type="domain" description="MoaB/Mog" evidence="7">
    <location>
        <begin position="191"/>
        <end position="328"/>
    </location>
</feature>
<dbReference type="Gene3D" id="3.40.980.10">
    <property type="entry name" value="MoaB/Mog-like domain"/>
    <property type="match status" value="1"/>
</dbReference>
<dbReference type="RefSeq" id="WP_343786907.1">
    <property type="nucleotide sequence ID" value="NZ_BAAAEU010000002.1"/>
</dbReference>
<evidence type="ECO:0000256" key="5">
    <source>
        <dbReference type="ARBA" id="ARBA00047317"/>
    </source>
</evidence>
<dbReference type="InterPro" id="IPR005110">
    <property type="entry name" value="MoeA_linker/N"/>
</dbReference>
<evidence type="ECO:0000313" key="8">
    <source>
        <dbReference type="EMBL" id="GAA0707049.1"/>
    </source>
</evidence>
<evidence type="ECO:0000313" key="9">
    <source>
        <dbReference type="Proteomes" id="UP001501523"/>
    </source>
</evidence>
<dbReference type="Pfam" id="PF00994">
    <property type="entry name" value="MoCF_biosynth"/>
    <property type="match status" value="1"/>
</dbReference>
<sequence>MPQSTGSNPDFPTRLSVDEARSRVLELCASRRLPAESVDLDDALGRVLAENVIAPHDLPPFTNSAMDGYALRGADLPAQGERRFRVAGQVLAGAGDAPSFEAGACVRITTGAPLPPAADTVVIKENVTVDGDAIVIAAGERVGANVRPAGEDYRGGETALRAGDLLTAARLGVLASCGFARAKVARRPRVALFVTGDELVPPDRPLGFGQIHDSNRYSLGGLLRGAGIEPEPIAHLRDDPDALRVALREAGERCDLVISSGGVSAGEADFLPGLVTELGRVHFWKVRMRPGMPALCGEIGGALVFALPGNPVSTIATFLMLVRPALRALQGARETGTRSWKARLAAPIVKKHDRAEFLRASIVTHDDGALWATPLRSQGSGMLRGVAEADALIVVPEHTHELAAGAVVEIMPLPGLC</sequence>
<comment type="pathway">
    <text evidence="2 6">Cofactor biosynthesis; molybdopterin biosynthesis.</text>
</comment>
<dbReference type="InterPro" id="IPR005111">
    <property type="entry name" value="MoeA_C_domain_IV"/>
</dbReference>
<comment type="similarity">
    <text evidence="3 6">Belongs to the MoeA family.</text>
</comment>
<dbReference type="Gene3D" id="2.40.340.10">
    <property type="entry name" value="MoeA, C-terminal, domain IV"/>
    <property type="match status" value="1"/>
</dbReference>
<dbReference type="EC" id="2.10.1.1" evidence="6"/>
<evidence type="ECO:0000256" key="1">
    <source>
        <dbReference type="ARBA" id="ARBA00002901"/>
    </source>
</evidence>
<dbReference type="SUPFAM" id="SSF63882">
    <property type="entry name" value="MoeA N-terminal region -like"/>
    <property type="match status" value="1"/>
</dbReference>
<evidence type="ECO:0000259" key="7">
    <source>
        <dbReference type="SMART" id="SM00852"/>
    </source>
</evidence>
<keyword evidence="6" id="KW-0808">Transferase</keyword>
<evidence type="ECO:0000256" key="2">
    <source>
        <dbReference type="ARBA" id="ARBA00005046"/>
    </source>
</evidence>
<evidence type="ECO:0000256" key="4">
    <source>
        <dbReference type="ARBA" id="ARBA00023150"/>
    </source>
</evidence>
<gene>
    <name evidence="8" type="ORF">GCM10009105_05510</name>
</gene>
<comment type="cofactor">
    <cofactor evidence="6">
        <name>Mg(2+)</name>
        <dbReference type="ChEBI" id="CHEBI:18420"/>
    </cofactor>
</comment>
<dbReference type="SUPFAM" id="SSF53218">
    <property type="entry name" value="Molybdenum cofactor biosynthesis proteins"/>
    <property type="match status" value="1"/>
</dbReference>
<dbReference type="SUPFAM" id="SSF63867">
    <property type="entry name" value="MoeA C-terminal domain-like"/>
    <property type="match status" value="1"/>
</dbReference>
<dbReference type="PANTHER" id="PTHR10192:SF5">
    <property type="entry name" value="GEPHYRIN"/>
    <property type="match status" value="1"/>
</dbReference>
<dbReference type="EMBL" id="BAAAEU010000002">
    <property type="protein sequence ID" value="GAA0707049.1"/>
    <property type="molecule type" value="Genomic_DNA"/>
</dbReference>
<keyword evidence="4 6" id="KW-0501">Molybdenum cofactor biosynthesis</keyword>
<dbReference type="InterPro" id="IPR036425">
    <property type="entry name" value="MoaB/Mog-like_dom_sf"/>
</dbReference>
<keyword evidence="6" id="KW-0460">Magnesium</keyword>
<comment type="function">
    <text evidence="1 6">Catalyzes the insertion of molybdate into adenylated molybdopterin with the concomitant release of AMP.</text>
</comment>
<proteinExistence type="inferred from homology"/>
<accession>A0ABP3TIP5</accession>
<dbReference type="SMART" id="SM00852">
    <property type="entry name" value="MoCF_biosynth"/>
    <property type="match status" value="1"/>
</dbReference>
<organism evidence="8 9">
    <name type="scientific">Dokdonella soli</name>
    <dbReference type="NCBI Taxonomy" id="529810"/>
    <lineage>
        <taxon>Bacteria</taxon>
        <taxon>Pseudomonadati</taxon>
        <taxon>Pseudomonadota</taxon>
        <taxon>Gammaproteobacteria</taxon>
        <taxon>Lysobacterales</taxon>
        <taxon>Rhodanobacteraceae</taxon>
        <taxon>Dokdonella</taxon>
    </lineage>
</organism>
<dbReference type="InterPro" id="IPR038987">
    <property type="entry name" value="MoeA-like"/>
</dbReference>
<keyword evidence="6" id="KW-0479">Metal-binding</keyword>
<keyword evidence="9" id="KW-1185">Reference proteome</keyword>
<dbReference type="CDD" id="cd00887">
    <property type="entry name" value="MoeA"/>
    <property type="match status" value="1"/>
</dbReference>
<dbReference type="PANTHER" id="PTHR10192">
    <property type="entry name" value="MOLYBDOPTERIN BIOSYNTHESIS PROTEIN"/>
    <property type="match status" value="1"/>
</dbReference>
<comment type="caution">
    <text evidence="8">The sequence shown here is derived from an EMBL/GenBank/DDBJ whole genome shotgun (WGS) entry which is preliminary data.</text>
</comment>
<dbReference type="NCBIfam" id="NF045515">
    <property type="entry name" value="Glp_gephyrin"/>
    <property type="match status" value="1"/>
</dbReference>